<feature type="domain" description="Peptidase M20 dimerisation" evidence="2">
    <location>
        <begin position="224"/>
        <end position="310"/>
    </location>
</feature>
<organism evidence="3 4">
    <name type="scientific">Salinicoccus kekensis</name>
    <dbReference type="NCBI Taxonomy" id="714307"/>
    <lineage>
        <taxon>Bacteria</taxon>
        <taxon>Bacillati</taxon>
        <taxon>Bacillota</taxon>
        <taxon>Bacilli</taxon>
        <taxon>Bacillales</taxon>
        <taxon>Staphylococcaceae</taxon>
        <taxon>Salinicoccus</taxon>
    </lineage>
</organism>
<dbReference type="OrthoDB" id="2985724at2"/>
<dbReference type="Pfam" id="PF07687">
    <property type="entry name" value="M20_dimer"/>
    <property type="match status" value="1"/>
</dbReference>
<dbReference type="SUPFAM" id="SSF55031">
    <property type="entry name" value="Bacterial exopeptidase dimerisation domain"/>
    <property type="match status" value="1"/>
</dbReference>
<dbReference type="AlphaFoldDB" id="A0A285UK20"/>
<comment type="cofactor">
    <cofactor evidence="1">
        <name>Mn(2+)</name>
        <dbReference type="ChEBI" id="CHEBI:29035"/>
    </cofactor>
    <text evidence="1">The Mn(2+) ion enhances activity.</text>
</comment>
<keyword evidence="1" id="KW-0479">Metal-binding</keyword>
<dbReference type="InterPro" id="IPR052030">
    <property type="entry name" value="Peptidase_M20/M20A_hydrolases"/>
</dbReference>
<dbReference type="GO" id="GO:0016805">
    <property type="term" value="F:dipeptidase activity"/>
    <property type="evidence" value="ECO:0007669"/>
    <property type="project" value="TreeGrafter"/>
</dbReference>
<dbReference type="InterPro" id="IPR036264">
    <property type="entry name" value="Bact_exopeptidase_dim_dom"/>
</dbReference>
<dbReference type="PANTHER" id="PTHR30575:SF3">
    <property type="entry name" value="PEPTIDASE M20 DIMERISATION DOMAIN-CONTAINING PROTEIN"/>
    <property type="match status" value="1"/>
</dbReference>
<accession>A0A285UK20</accession>
<gene>
    <name evidence="3" type="ORF">SAMN05878391_1498</name>
</gene>
<keyword evidence="4" id="KW-1185">Reference proteome</keyword>
<feature type="binding site" evidence="1">
    <location>
        <position position="142"/>
    </location>
    <ligand>
        <name>Mn(2+)</name>
        <dbReference type="ChEBI" id="CHEBI:29035"/>
        <label>2</label>
    </ligand>
</feature>
<dbReference type="Pfam" id="PF01546">
    <property type="entry name" value="Peptidase_M20"/>
    <property type="match status" value="1"/>
</dbReference>
<dbReference type="GO" id="GO:0005737">
    <property type="term" value="C:cytoplasm"/>
    <property type="evidence" value="ECO:0007669"/>
    <property type="project" value="TreeGrafter"/>
</dbReference>
<reference evidence="4" key="1">
    <citation type="submission" date="2017-08" db="EMBL/GenBank/DDBJ databases">
        <authorList>
            <person name="Varghese N."/>
            <person name="Submissions S."/>
        </authorList>
    </citation>
    <scope>NUCLEOTIDE SEQUENCE [LARGE SCALE GENOMIC DNA]</scope>
    <source>
        <strain evidence="4">DSM 23173</strain>
    </source>
</reference>
<dbReference type="GO" id="GO:0046872">
    <property type="term" value="F:metal ion binding"/>
    <property type="evidence" value="ECO:0007669"/>
    <property type="project" value="UniProtKB-KW"/>
</dbReference>
<dbReference type="RefSeq" id="WP_097040694.1">
    <property type="nucleotide sequence ID" value="NZ_OBQF01000003.1"/>
</dbReference>
<evidence type="ECO:0000256" key="1">
    <source>
        <dbReference type="PIRSR" id="PIRSR005962-1"/>
    </source>
</evidence>
<evidence type="ECO:0000313" key="4">
    <source>
        <dbReference type="Proteomes" id="UP000219412"/>
    </source>
</evidence>
<dbReference type="Proteomes" id="UP000219412">
    <property type="component" value="Unassembled WGS sequence"/>
</dbReference>
<dbReference type="Gene3D" id="3.40.630.10">
    <property type="entry name" value="Zn peptidases"/>
    <property type="match status" value="2"/>
</dbReference>
<feature type="binding site" evidence="1">
    <location>
        <position position="176"/>
    </location>
    <ligand>
        <name>Mn(2+)</name>
        <dbReference type="ChEBI" id="CHEBI:29035"/>
        <label>2</label>
    </ligand>
</feature>
<evidence type="ECO:0000313" key="3">
    <source>
        <dbReference type="EMBL" id="SOC42037.1"/>
    </source>
</evidence>
<dbReference type="EMBL" id="OBQF01000003">
    <property type="protein sequence ID" value="SOC42037.1"/>
    <property type="molecule type" value="Genomic_DNA"/>
</dbReference>
<dbReference type="SUPFAM" id="SSF53187">
    <property type="entry name" value="Zn-dependent exopeptidases"/>
    <property type="match status" value="1"/>
</dbReference>
<dbReference type="PANTHER" id="PTHR30575">
    <property type="entry name" value="PEPTIDASE M20"/>
    <property type="match status" value="1"/>
</dbReference>
<dbReference type="InterPro" id="IPR011650">
    <property type="entry name" value="Peptidase_M20_dimer"/>
</dbReference>
<dbReference type="NCBIfam" id="TIGR01891">
    <property type="entry name" value="amidohydrolases"/>
    <property type="match status" value="1"/>
</dbReference>
<feature type="binding site" evidence="1">
    <location>
        <position position="140"/>
    </location>
    <ligand>
        <name>Mn(2+)</name>
        <dbReference type="ChEBI" id="CHEBI:29035"/>
        <label>2</label>
    </ligand>
</feature>
<sequence>MERLQNQMVTWRRDFHKHPELGFLEMRTASIVAEQLEGLGFEIQLGREVMHPDFCMGKPDEKATAAHFEWAKRHGAVEKYLQHFEEGYTGVVGILDTGTPGPTVAFRVDMDALPVYESETDNHFPNRNHFRSINENMHACGHDVHTTIGLGLAAMLSEHKDELRGRIKLIFQPAEEGVRGARSMVEAGVADDVDYFIASHIGLNVPFNHFIASNNGFLASSKIDVSFKGVASHAGGHPEEGKNAMLAAASAVLNLHSIPRHADGATRINVGEIHAGSGRNIIPDSAELKVEIRGATTELNEYMKSYAEKVIEGAAIMHQVDYDITLAGEAISAKGSPELAAIMHKSAEKAGLNSELENNSAAGSEDATYFMEAVQKSGGYATYCIFGTDLAAGHHNEKFDVNEDSMMSSARVLFEAAKTLTHE</sequence>
<feature type="binding site" evidence="1">
    <location>
        <position position="395"/>
    </location>
    <ligand>
        <name>Mn(2+)</name>
        <dbReference type="ChEBI" id="CHEBI:29035"/>
        <label>2</label>
    </ligand>
</feature>
<dbReference type="InterPro" id="IPR017439">
    <property type="entry name" value="Amidohydrolase"/>
</dbReference>
<name>A0A285UK20_9STAP</name>
<proteinExistence type="predicted"/>
<protein>
    <submittedName>
        <fullName evidence="3">Aminobenzoyl-glutamate utilization protein A</fullName>
    </submittedName>
</protein>
<dbReference type="GO" id="GO:0071713">
    <property type="term" value="F:para-aminobenzoyl-glutamate hydrolase activity"/>
    <property type="evidence" value="ECO:0007669"/>
    <property type="project" value="TreeGrafter"/>
</dbReference>
<evidence type="ECO:0000259" key="2">
    <source>
        <dbReference type="Pfam" id="PF07687"/>
    </source>
</evidence>
<dbReference type="GO" id="GO:0046657">
    <property type="term" value="P:folic acid catabolic process"/>
    <property type="evidence" value="ECO:0007669"/>
    <property type="project" value="TreeGrafter"/>
</dbReference>
<dbReference type="PIRSF" id="PIRSF005962">
    <property type="entry name" value="Pept_M20D_amidohydro"/>
    <property type="match status" value="1"/>
</dbReference>
<keyword evidence="1" id="KW-0464">Manganese</keyword>
<dbReference type="InterPro" id="IPR002933">
    <property type="entry name" value="Peptidase_M20"/>
</dbReference>
<feature type="binding site" evidence="1">
    <location>
        <position position="200"/>
    </location>
    <ligand>
        <name>Mn(2+)</name>
        <dbReference type="ChEBI" id="CHEBI:29035"/>
        <label>2</label>
    </ligand>
</feature>